<evidence type="ECO:0000313" key="3">
    <source>
        <dbReference type="EMBL" id="UGS28472.1"/>
    </source>
</evidence>
<evidence type="ECO:0000259" key="2">
    <source>
        <dbReference type="PROSITE" id="PS50937"/>
    </source>
</evidence>
<dbReference type="PANTHER" id="PTHR30204:SF0">
    <property type="entry name" value="REDOX-SENSITIVE TRANSCRIPTIONAL ACTIVATOR SOXR"/>
    <property type="match status" value="1"/>
</dbReference>
<name>A0ABY3RWM0_9MICO</name>
<evidence type="ECO:0000313" key="4">
    <source>
        <dbReference type="Proteomes" id="UP001199642"/>
    </source>
</evidence>
<sequence length="148" mass="16868">MTIGDLAARAGVATSAVRFYEEQGLIRSERTAGNQRRYPRHMLRRLSLLLFARRLGIPLTEIAEVFAELPEERMPGKRDWARISARWHAHLEERRREIERLEAELTGCIGCGCLSLRRCRILNPEDALSDEGPGPRRLLAEHDDEPGA</sequence>
<dbReference type="NCBIfam" id="TIGR01950">
    <property type="entry name" value="SoxR"/>
    <property type="match status" value="1"/>
</dbReference>
<keyword evidence="4" id="KW-1185">Reference proteome</keyword>
<reference evidence="3 4" key="1">
    <citation type="submission" date="2023-01" db="EMBL/GenBank/DDBJ databases">
        <title>Characterization of estradiol degrading bacteria Microbacterium sp. MZT7 and reveal degrading genes through genome analysis.</title>
        <authorList>
            <person name="Hao P."/>
            <person name="Gao Y."/>
        </authorList>
    </citation>
    <scope>NUCLEOTIDE SEQUENCE [LARGE SCALE GENOMIC DNA]</scope>
    <source>
        <strain evidence="3 4">MZT7</strain>
    </source>
</reference>
<dbReference type="InterPro" id="IPR000551">
    <property type="entry name" value="MerR-type_HTH_dom"/>
</dbReference>
<proteinExistence type="predicted"/>
<dbReference type="InterPro" id="IPR010211">
    <property type="entry name" value="Redox-sen_tscrpt-act_SoxR"/>
</dbReference>
<dbReference type="Proteomes" id="UP001199642">
    <property type="component" value="Chromosome"/>
</dbReference>
<dbReference type="PROSITE" id="PS00552">
    <property type="entry name" value="HTH_MERR_1"/>
    <property type="match status" value="1"/>
</dbReference>
<dbReference type="EMBL" id="CP082781">
    <property type="protein sequence ID" value="UGS28472.1"/>
    <property type="molecule type" value="Genomic_DNA"/>
</dbReference>
<dbReference type="RefSeq" id="WP_219084795.1">
    <property type="nucleotide sequence ID" value="NZ_CP082781.1"/>
</dbReference>
<accession>A0ABY3RWM0</accession>
<protein>
    <submittedName>
        <fullName evidence="3">Redox-sensitive transcriptional activator SoxR</fullName>
    </submittedName>
</protein>
<dbReference type="SMART" id="SM00422">
    <property type="entry name" value="HTH_MERR"/>
    <property type="match status" value="1"/>
</dbReference>
<feature type="region of interest" description="Disordered" evidence="1">
    <location>
        <begin position="129"/>
        <end position="148"/>
    </location>
</feature>
<evidence type="ECO:0000256" key="1">
    <source>
        <dbReference type="SAM" id="MobiDB-lite"/>
    </source>
</evidence>
<organism evidence="3 4">
    <name type="scientific">Microbacterium resistens</name>
    <dbReference type="NCBI Taxonomy" id="156977"/>
    <lineage>
        <taxon>Bacteria</taxon>
        <taxon>Bacillati</taxon>
        <taxon>Actinomycetota</taxon>
        <taxon>Actinomycetes</taxon>
        <taxon>Micrococcales</taxon>
        <taxon>Microbacteriaceae</taxon>
        <taxon>Microbacterium</taxon>
    </lineage>
</organism>
<dbReference type="Pfam" id="PF13411">
    <property type="entry name" value="MerR_1"/>
    <property type="match status" value="1"/>
</dbReference>
<dbReference type="PANTHER" id="PTHR30204">
    <property type="entry name" value="REDOX-CYCLING DRUG-SENSING TRANSCRIPTIONAL ACTIVATOR SOXR"/>
    <property type="match status" value="1"/>
</dbReference>
<dbReference type="InterPro" id="IPR047057">
    <property type="entry name" value="MerR_fam"/>
</dbReference>
<feature type="domain" description="HTH merR-type" evidence="2">
    <location>
        <begin position="1"/>
        <end position="68"/>
    </location>
</feature>
<dbReference type="PROSITE" id="PS50937">
    <property type="entry name" value="HTH_MERR_2"/>
    <property type="match status" value="1"/>
</dbReference>
<gene>
    <name evidence="3" type="primary">soxR</name>
    <name evidence="3" type="ORF">K8F61_05795</name>
</gene>